<dbReference type="GO" id="GO:0000271">
    <property type="term" value="P:polysaccharide biosynthetic process"/>
    <property type="evidence" value="ECO:0007669"/>
    <property type="project" value="UniProtKB-KW"/>
</dbReference>
<dbReference type="PANTHER" id="PTHR30576:SF10">
    <property type="entry name" value="SLL5057 PROTEIN"/>
    <property type="match status" value="1"/>
</dbReference>
<evidence type="ECO:0000256" key="2">
    <source>
        <dbReference type="ARBA" id="ARBA00023169"/>
    </source>
</evidence>
<gene>
    <name evidence="4" type="ORF">SAMN05421762_0056</name>
</gene>
<accession>A0A1I1GYT6</accession>
<comment type="similarity">
    <text evidence="1">Belongs to the bacterial sugar transferase family.</text>
</comment>
<sequence length="476" mass="51588">MTYANHTDFALIPAQDVAPRAARTDALSTIRLFNIDVVSASTETVITRLLEPGRRSRVAFLNAHCGNVMAHDADYADALATADMVLPDGIGVELAARMTGERFVANLNGTDFTPALLRRAAAKGLSVFLLGARPGVAEDAANKLCLDIPGLRVVGTRDGYDGMADDTATIAAINAAQPDILLVAAGVPMQDLWLARNAARLHPRICLGVGALFDFLAGRVRRAPDWVRRAKSEWMWRLAMEPRRMARRYLIGNATFMARAAVSALRQGQDQGQNRGVGSLNVSRVMDVALAGGSLLALAPAALLVAAAIKLESPGPVFFRQTRVGKDGRQFSMLKFRSMHVDAEARRAALLASSDREGVCFKSRNDPRVTRIGRVLRRFSIDEMPQIWNVLRGDMALVGPRPALPSEVAQYPARALERLACKPGLTGIWQVSGRAEIGFDKMIDMDVAYVRSRSTLLDVILIAMTFKAVLGGRGAY</sequence>
<dbReference type="PANTHER" id="PTHR30576">
    <property type="entry name" value="COLANIC BIOSYNTHESIS UDP-GLUCOSE LIPID CARRIER TRANSFERASE"/>
    <property type="match status" value="1"/>
</dbReference>
<organism evidence="4 5">
    <name type="scientific">Pseudooceanicola nitratireducens</name>
    <dbReference type="NCBI Taxonomy" id="517719"/>
    <lineage>
        <taxon>Bacteria</taxon>
        <taxon>Pseudomonadati</taxon>
        <taxon>Pseudomonadota</taxon>
        <taxon>Alphaproteobacteria</taxon>
        <taxon>Rhodobacterales</taxon>
        <taxon>Paracoccaceae</taxon>
        <taxon>Pseudooceanicola</taxon>
    </lineage>
</organism>
<evidence type="ECO:0000259" key="3">
    <source>
        <dbReference type="Pfam" id="PF02397"/>
    </source>
</evidence>
<evidence type="ECO:0000256" key="1">
    <source>
        <dbReference type="ARBA" id="ARBA00006464"/>
    </source>
</evidence>
<dbReference type="EMBL" id="FOLX01000001">
    <property type="protein sequence ID" value="SFC16977.1"/>
    <property type="molecule type" value="Genomic_DNA"/>
</dbReference>
<keyword evidence="2" id="KW-0270">Exopolysaccharide synthesis</keyword>
<dbReference type="Pfam" id="PF02397">
    <property type="entry name" value="Bac_transf"/>
    <property type="match status" value="1"/>
</dbReference>
<evidence type="ECO:0000313" key="5">
    <source>
        <dbReference type="Proteomes" id="UP000231644"/>
    </source>
</evidence>
<dbReference type="Pfam" id="PF03808">
    <property type="entry name" value="Glyco_tran_WecG"/>
    <property type="match status" value="1"/>
</dbReference>
<reference evidence="4 5" key="1">
    <citation type="submission" date="2016-10" db="EMBL/GenBank/DDBJ databases">
        <authorList>
            <person name="de Groot N.N."/>
        </authorList>
    </citation>
    <scope>NUCLEOTIDE SEQUENCE [LARGE SCALE GENOMIC DNA]</scope>
    <source>
        <strain evidence="4 5">DSM 29619</strain>
    </source>
</reference>
<dbReference type="NCBIfam" id="TIGR00696">
    <property type="entry name" value="wecG_tagA_cpsF"/>
    <property type="match status" value="1"/>
</dbReference>
<feature type="domain" description="Bacterial sugar transferase" evidence="3">
    <location>
        <begin position="284"/>
        <end position="470"/>
    </location>
</feature>
<dbReference type="OrthoDB" id="9808602at2"/>
<name>A0A1I1GYT6_9RHOB</name>
<keyword evidence="5" id="KW-1185">Reference proteome</keyword>
<dbReference type="InterPro" id="IPR003362">
    <property type="entry name" value="Bact_transf"/>
</dbReference>
<dbReference type="GO" id="GO:0016780">
    <property type="term" value="F:phosphotransferase activity, for other substituted phosphate groups"/>
    <property type="evidence" value="ECO:0007669"/>
    <property type="project" value="TreeGrafter"/>
</dbReference>
<protein>
    <submittedName>
        <fullName evidence="4">Polymer biosynthesis protein, WecB/TagA/CpsF family</fullName>
    </submittedName>
</protein>
<dbReference type="AlphaFoldDB" id="A0A1I1GYT6"/>
<dbReference type="Proteomes" id="UP000231644">
    <property type="component" value="Unassembled WGS sequence"/>
</dbReference>
<dbReference type="InterPro" id="IPR004629">
    <property type="entry name" value="WecG_TagA_CpsF"/>
</dbReference>
<dbReference type="CDD" id="cd06533">
    <property type="entry name" value="Glyco_transf_WecG_TagA"/>
    <property type="match status" value="1"/>
</dbReference>
<dbReference type="RefSeq" id="WP_093448684.1">
    <property type="nucleotide sequence ID" value="NZ_FNZG01000002.1"/>
</dbReference>
<proteinExistence type="inferred from homology"/>
<evidence type="ECO:0000313" key="4">
    <source>
        <dbReference type="EMBL" id="SFC16977.1"/>
    </source>
</evidence>
<dbReference type="STRING" id="517719.SAMN05421762_0056"/>